<feature type="domain" description="MacB-like periplasmic core" evidence="8">
    <location>
        <begin position="21"/>
        <end position="209"/>
    </location>
</feature>
<organism evidence="9 10">
    <name type="scientific">Thalassotalea euphylliae</name>
    <dbReference type="NCBI Taxonomy" id="1655234"/>
    <lineage>
        <taxon>Bacteria</taxon>
        <taxon>Pseudomonadati</taxon>
        <taxon>Pseudomonadota</taxon>
        <taxon>Gammaproteobacteria</taxon>
        <taxon>Alteromonadales</taxon>
        <taxon>Colwelliaceae</taxon>
        <taxon>Thalassotalea</taxon>
    </lineage>
</organism>
<feature type="transmembrane region" description="Helical" evidence="6">
    <location>
        <begin position="286"/>
        <end position="307"/>
    </location>
</feature>
<gene>
    <name evidence="9" type="ORF">DXX92_13705</name>
</gene>
<dbReference type="InterPro" id="IPR003838">
    <property type="entry name" value="ABC3_permease_C"/>
</dbReference>
<evidence type="ECO:0000256" key="1">
    <source>
        <dbReference type="ARBA" id="ARBA00004651"/>
    </source>
</evidence>
<evidence type="ECO:0000259" key="8">
    <source>
        <dbReference type="Pfam" id="PF12704"/>
    </source>
</evidence>
<keyword evidence="5 6" id="KW-0472">Membrane</keyword>
<evidence type="ECO:0000256" key="3">
    <source>
        <dbReference type="ARBA" id="ARBA00022692"/>
    </source>
</evidence>
<evidence type="ECO:0000256" key="5">
    <source>
        <dbReference type="ARBA" id="ARBA00023136"/>
    </source>
</evidence>
<dbReference type="PANTHER" id="PTHR43738">
    <property type="entry name" value="ABC TRANSPORTER, MEMBRANE PROTEIN"/>
    <property type="match status" value="1"/>
</dbReference>
<dbReference type="Proteomes" id="UP000256999">
    <property type="component" value="Unassembled WGS sequence"/>
</dbReference>
<comment type="caution">
    <text evidence="9">The sequence shown here is derived from an EMBL/GenBank/DDBJ whole genome shotgun (WGS) entry which is preliminary data.</text>
</comment>
<dbReference type="Pfam" id="PF02687">
    <property type="entry name" value="FtsX"/>
    <property type="match status" value="1"/>
</dbReference>
<keyword evidence="2" id="KW-1003">Cell membrane</keyword>
<feature type="domain" description="ABC3 transporter permease C-terminal" evidence="7">
    <location>
        <begin position="289"/>
        <end position="405"/>
    </location>
</feature>
<feature type="transmembrane region" description="Helical" evidence="6">
    <location>
        <begin position="380"/>
        <end position="404"/>
    </location>
</feature>
<name>A0A3E0UH06_9GAMM</name>
<dbReference type="InterPro" id="IPR025857">
    <property type="entry name" value="MacB_PCD"/>
</dbReference>
<dbReference type="GO" id="GO:0005886">
    <property type="term" value="C:plasma membrane"/>
    <property type="evidence" value="ECO:0007669"/>
    <property type="project" value="UniProtKB-SubCell"/>
</dbReference>
<evidence type="ECO:0000313" key="10">
    <source>
        <dbReference type="Proteomes" id="UP000256999"/>
    </source>
</evidence>
<evidence type="ECO:0000259" key="7">
    <source>
        <dbReference type="Pfam" id="PF02687"/>
    </source>
</evidence>
<reference evidence="9 10" key="1">
    <citation type="submission" date="2018-08" db="EMBL/GenBank/DDBJ databases">
        <title>Thalassotalea euphylliae genome.</title>
        <authorList>
            <person name="Summers S."/>
            <person name="Rice S.A."/>
            <person name="Freckelton M.L."/>
            <person name="Nedved B.T."/>
            <person name="Hadfield M.G."/>
        </authorList>
    </citation>
    <scope>NUCLEOTIDE SEQUENCE [LARGE SCALE GENOMIC DNA]</scope>
    <source>
        <strain evidence="9 10">H2</strain>
    </source>
</reference>
<dbReference type="RefSeq" id="WP_116000956.1">
    <property type="nucleotide sequence ID" value="NZ_QUOV01000001.1"/>
</dbReference>
<dbReference type="Pfam" id="PF12704">
    <property type="entry name" value="MacB_PCD"/>
    <property type="match status" value="1"/>
</dbReference>
<evidence type="ECO:0000256" key="6">
    <source>
        <dbReference type="SAM" id="Phobius"/>
    </source>
</evidence>
<sequence length="409" mass="44507">MLLQIASKSLWHRKGSVMLTIFAVTVSIMVMLATEHIRQQAKTNFANSVSGVDLIVGTRTGSLNLLLYSVFRMGAPTNNISWQAYQNVSQHNAVKWAVPISLGDSHKGYRVLGTTTDYFTYFSFGQQQQLSFKAGRAFNGVFELVLGSEVAKRLAYQLGDKLILSHGIGSTSFTQHKQLPFQVVGILAPTGTPVDRSLHVSLQGLSAVHLARPLNSGQQPASQVSMAAPELQPTSVTAVMLGLTSKMRVFQLQRQINTDNNEPLMAILPGVALQELWQTMSVVEKALRLISALVVISALLGLSAMLLSSINERRQEITLLRMIGASPLFIYWFIELEAMLIVIVSALLATGLLSTGLISAQHYLLNHYGLAITPNVFSQANVITLLLIAVLAFIAAIPPALSAFRNAKQ</sequence>
<protein>
    <submittedName>
        <fullName evidence="9">ABC transporter permease</fullName>
    </submittedName>
</protein>
<evidence type="ECO:0000256" key="4">
    <source>
        <dbReference type="ARBA" id="ARBA00022989"/>
    </source>
</evidence>
<dbReference type="PANTHER" id="PTHR43738:SF2">
    <property type="entry name" value="ABC TRANSPORTER PERMEASE"/>
    <property type="match status" value="1"/>
</dbReference>
<keyword evidence="4 6" id="KW-1133">Transmembrane helix</keyword>
<dbReference type="EMBL" id="QUOV01000001">
    <property type="protein sequence ID" value="REL36288.1"/>
    <property type="molecule type" value="Genomic_DNA"/>
</dbReference>
<keyword evidence="3 6" id="KW-0812">Transmembrane</keyword>
<accession>A0A3E0UH06</accession>
<feature type="transmembrane region" description="Helical" evidence="6">
    <location>
        <begin position="328"/>
        <end position="360"/>
    </location>
</feature>
<dbReference type="InterPro" id="IPR051125">
    <property type="entry name" value="ABC-4/HrtB_transporter"/>
</dbReference>
<evidence type="ECO:0000313" key="9">
    <source>
        <dbReference type="EMBL" id="REL36288.1"/>
    </source>
</evidence>
<dbReference type="OrthoDB" id="9784014at2"/>
<dbReference type="AlphaFoldDB" id="A0A3E0UH06"/>
<comment type="subcellular location">
    <subcellularLocation>
        <location evidence="1">Cell membrane</location>
        <topology evidence="1">Multi-pass membrane protein</topology>
    </subcellularLocation>
</comment>
<feature type="transmembrane region" description="Helical" evidence="6">
    <location>
        <begin position="16"/>
        <end position="34"/>
    </location>
</feature>
<proteinExistence type="predicted"/>
<evidence type="ECO:0000256" key="2">
    <source>
        <dbReference type="ARBA" id="ARBA00022475"/>
    </source>
</evidence>